<dbReference type="SMART" id="SM00343">
    <property type="entry name" value="ZnF_C2HC"/>
    <property type="match status" value="2"/>
</dbReference>
<evidence type="ECO:0000313" key="4">
    <source>
        <dbReference type="Proteomes" id="UP000024635"/>
    </source>
</evidence>
<gene>
    <name evidence="3" type="primary">Acey_s0019.g3748</name>
    <name evidence="3" type="ORF">Y032_0019g3748</name>
</gene>
<feature type="compositionally biased region" description="Basic and acidic residues" evidence="1">
    <location>
        <begin position="354"/>
        <end position="363"/>
    </location>
</feature>
<evidence type="ECO:0000256" key="1">
    <source>
        <dbReference type="SAM" id="MobiDB-lite"/>
    </source>
</evidence>
<feature type="region of interest" description="Disordered" evidence="1">
    <location>
        <begin position="420"/>
        <end position="440"/>
    </location>
</feature>
<keyword evidence="4" id="KW-1185">Reference proteome</keyword>
<feature type="domain" description="CCHC-type" evidence="2">
    <location>
        <begin position="254"/>
        <end position="270"/>
    </location>
</feature>
<organism evidence="3 4">
    <name type="scientific">Ancylostoma ceylanicum</name>
    <dbReference type="NCBI Taxonomy" id="53326"/>
    <lineage>
        <taxon>Eukaryota</taxon>
        <taxon>Metazoa</taxon>
        <taxon>Ecdysozoa</taxon>
        <taxon>Nematoda</taxon>
        <taxon>Chromadorea</taxon>
        <taxon>Rhabditida</taxon>
        <taxon>Rhabditina</taxon>
        <taxon>Rhabditomorpha</taxon>
        <taxon>Strongyloidea</taxon>
        <taxon>Ancylostomatidae</taxon>
        <taxon>Ancylostomatinae</taxon>
        <taxon>Ancylostoma</taxon>
    </lineage>
</organism>
<feature type="compositionally biased region" description="Basic and acidic residues" evidence="1">
    <location>
        <begin position="373"/>
        <end position="382"/>
    </location>
</feature>
<dbReference type="EMBL" id="JARK01001355">
    <property type="protein sequence ID" value="EYC21315.1"/>
    <property type="molecule type" value="Genomic_DNA"/>
</dbReference>
<comment type="caution">
    <text evidence="3">The sequence shown here is derived from an EMBL/GenBank/DDBJ whole genome shotgun (WGS) entry which is preliminary data.</text>
</comment>
<dbReference type="AlphaFoldDB" id="A0A016V1G6"/>
<evidence type="ECO:0000313" key="3">
    <source>
        <dbReference type="EMBL" id="EYC21315.1"/>
    </source>
</evidence>
<dbReference type="OrthoDB" id="5872449at2759"/>
<dbReference type="PANTHER" id="PTHR47331">
    <property type="entry name" value="PHD-TYPE DOMAIN-CONTAINING PROTEIN"/>
    <property type="match status" value="1"/>
</dbReference>
<name>A0A016V1G6_9BILA</name>
<evidence type="ECO:0000259" key="2">
    <source>
        <dbReference type="SMART" id="SM00343"/>
    </source>
</evidence>
<feature type="region of interest" description="Disordered" evidence="1">
    <location>
        <begin position="328"/>
        <end position="399"/>
    </location>
</feature>
<dbReference type="STRING" id="53326.A0A016V1G6"/>
<dbReference type="GO" id="GO:0003676">
    <property type="term" value="F:nucleic acid binding"/>
    <property type="evidence" value="ECO:0007669"/>
    <property type="project" value="InterPro"/>
</dbReference>
<dbReference type="Proteomes" id="UP000024635">
    <property type="component" value="Unassembled WGS sequence"/>
</dbReference>
<accession>A0A016V1G6</accession>
<feature type="domain" description="CCHC-type" evidence="2">
    <location>
        <begin position="286"/>
        <end position="302"/>
    </location>
</feature>
<reference evidence="4" key="1">
    <citation type="journal article" date="2015" name="Nat. Genet.">
        <title>The genome and transcriptome of the zoonotic hookworm Ancylostoma ceylanicum identify infection-specific gene families.</title>
        <authorList>
            <person name="Schwarz E.M."/>
            <person name="Hu Y."/>
            <person name="Antoshechkin I."/>
            <person name="Miller M.M."/>
            <person name="Sternberg P.W."/>
            <person name="Aroian R.V."/>
        </authorList>
    </citation>
    <scope>NUCLEOTIDE SEQUENCE</scope>
    <source>
        <strain evidence="4">HY135</strain>
    </source>
</reference>
<sequence length="440" mass="50085">MHRNQNATSNTPADNASIGLQWQHVRLPTFELPDFNGTVDSFPEFWDLYCAAIHNNTSLFPVHKFLYLKSYLKGNAASIISNFQPTAENYEEAVRIILNTYNRPEVLRNKLWDKLVATPKASASVTSQRVTLCGIKAICAQMQKLSEHPGATGTMKVIRSKFPDRTREKGGELRRKCDPSWTVDDLLRALDTVIEQLELIEDTDPKDNLSFSALSVQHEPRSRGSCRYYMKRSTSPQSFCSSTPRGLHNEQKVRCNFCLRQGHVAEDCRELRNPRERRKVCIAFKLCWRCFSTRHRSQECSKPRCHLCDGDHHRLLCYHVSSLSHSVERAQSPSQSRSPFRCDARSRPHGKFNFTDDSRERSCPSDSTSSSEDMSRSRDNSMRRSNSPHPKARVTFTDPHNGHAACVVNASTCITSFDDPNHSDDESDCVGEDFTSPNYD</sequence>
<dbReference type="GO" id="GO:0008270">
    <property type="term" value="F:zinc ion binding"/>
    <property type="evidence" value="ECO:0007669"/>
    <property type="project" value="InterPro"/>
</dbReference>
<dbReference type="InterPro" id="IPR001878">
    <property type="entry name" value="Znf_CCHC"/>
</dbReference>
<dbReference type="Pfam" id="PF03564">
    <property type="entry name" value="DUF1759"/>
    <property type="match status" value="1"/>
</dbReference>
<protein>
    <recommendedName>
        <fullName evidence="2">CCHC-type domain-containing protein</fullName>
    </recommendedName>
</protein>
<feature type="compositionally biased region" description="Polar residues" evidence="1">
    <location>
        <begin position="328"/>
        <end position="338"/>
    </location>
</feature>
<dbReference type="Gene3D" id="4.10.60.10">
    <property type="entry name" value="Zinc finger, CCHC-type"/>
    <property type="match status" value="1"/>
</dbReference>
<proteinExistence type="predicted"/>
<dbReference type="InterPro" id="IPR005312">
    <property type="entry name" value="DUF1759"/>
</dbReference>